<dbReference type="EMBL" id="JAEQBW010000001">
    <property type="protein sequence ID" value="MBK6264315.1"/>
    <property type="molecule type" value="Genomic_DNA"/>
</dbReference>
<dbReference type="InterPro" id="IPR038765">
    <property type="entry name" value="Papain-like_cys_pep_sf"/>
</dbReference>
<dbReference type="PROSITE" id="PS51257">
    <property type="entry name" value="PROKAR_LIPOPROTEIN"/>
    <property type="match status" value="1"/>
</dbReference>
<dbReference type="Pfam" id="PF01841">
    <property type="entry name" value="Transglut_core"/>
    <property type="match status" value="1"/>
</dbReference>
<reference evidence="2" key="1">
    <citation type="submission" date="2021-01" db="EMBL/GenBank/DDBJ databases">
        <title>Marivirga aurantiaca sp. nov., isolated from intertidal surface sediments.</title>
        <authorList>
            <person name="Zhang M."/>
        </authorList>
    </citation>
    <scope>NUCLEOTIDE SEQUENCE</scope>
    <source>
        <strain evidence="2">S37H4</strain>
    </source>
</reference>
<dbReference type="PANTHER" id="PTHR38339:SF1">
    <property type="entry name" value="TRANSGLUTAMINASE-LIKE DOMAIN-CONTAINING PROTEIN"/>
    <property type="match status" value="1"/>
</dbReference>
<dbReference type="SMART" id="SM00460">
    <property type="entry name" value="TGc"/>
    <property type="match status" value="1"/>
</dbReference>
<dbReference type="AlphaFoldDB" id="A0A934WWT3"/>
<dbReference type="SUPFAM" id="SSF54001">
    <property type="entry name" value="Cysteine proteinases"/>
    <property type="match status" value="1"/>
</dbReference>
<dbReference type="Gene3D" id="3.10.620.30">
    <property type="match status" value="1"/>
</dbReference>
<organism evidence="2 3">
    <name type="scientific">Marivirga aurantiaca</name>
    <dbReference type="NCBI Taxonomy" id="2802615"/>
    <lineage>
        <taxon>Bacteria</taxon>
        <taxon>Pseudomonadati</taxon>
        <taxon>Bacteroidota</taxon>
        <taxon>Cytophagia</taxon>
        <taxon>Cytophagales</taxon>
        <taxon>Marivirgaceae</taxon>
        <taxon>Marivirga</taxon>
    </lineage>
</organism>
<name>A0A934WWT3_9BACT</name>
<keyword evidence="3" id="KW-1185">Reference proteome</keyword>
<dbReference type="RefSeq" id="WP_201429979.1">
    <property type="nucleotide sequence ID" value="NZ_JAEQBW010000001.1"/>
</dbReference>
<accession>A0A934WWT3</accession>
<evidence type="ECO:0000313" key="3">
    <source>
        <dbReference type="Proteomes" id="UP000611723"/>
    </source>
</evidence>
<dbReference type="PANTHER" id="PTHR38339">
    <property type="entry name" value="TRANSGLUTAMINASE DOMAIN PROTEIN"/>
    <property type="match status" value="1"/>
</dbReference>
<gene>
    <name evidence="2" type="ORF">JKA74_04645</name>
</gene>
<evidence type="ECO:0000313" key="2">
    <source>
        <dbReference type="EMBL" id="MBK6264315.1"/>
    </source>
</evidence>
<feature type="domain" description="Transglutaminase-like" evidence="1">
    <location>
        <begin position="318"/>
        <end position="383"/>
    </location>
</feature>
<comment type="caution">
    <text evidence="2">The sequence shown here is derived from an EMBL/GenBank/DDBJ whole genome shotgun (WGS) entry which is preliminary data.</text>
</comment>
<evidence type="ECO:0000259" key="1">
    <source>
        <dbReference type="SMART" id="SM00460"/>
    </source>
</evidence>
<proteinExistence type="predicted"/>
<sequence length="450" mass="50608">MVIRIILAGWILLLIGCQSEIKNAKKVGNNISKKVKEKINIADIEVGIESYIAEKTLEGDGFFHIKNGDQELRLKLVRVHTEYLSNLGPQRHFACVDLADVSGEVYDVDFFLSGDPGDMDVTETTVHKLNGKPFYSWKQRKDKTWHRVAFEGASNDLLGIIEDKDKFEFLYKSTLPDLNKNAKMWIPIAKSDDFQKIKIKSLEVPGKQQMIEDKENNNTILLLELGPEHSGQKIAIVYEVERIEKNPYSSKEPNLDKYLTSSKLVPVGGRFGDIANDIIGLKQKNDDLMQARAIYDYIIDNMNYRKDGNHGKGDAVFACDSKGGNCTEFHSFFISLARSAGIPARFAIGAAIPSDRNEGGIDGYHCWAEFYAEGKWWPVDISEANKYTALATYYFGRHPANRIELSRGRDISIEQGPNSGPMNFLAYPLLEVDGQAVSAMPSFSFKRKSK</sequence>
<dbReference type="InterPro" id="IPR002931">
    <property type="entry name" value="Transglutaminase-like"/>
</dbReference>
<protein>
    <submittedName>
        <fullName evidence="2">Transglutaminase domain-containing protein</fullName>
    </submittedName>
</protein>
<dbReference type="Proteomes" id="UP000611723">
    <property type="component" value="Unassembled WGS sequence"/>
</dbReference>